<dbReference type="RefSeq" id="WP_109939877.1">
    <property type="nucleotide sequence ID" value="NZ_CP176366.1"/>
</dbReference>
<organism evidence="1 2">
    <name type="scientific">Methanospirillum stamsii</name>
    <dbReference type="NCBI Taxonomy" id="1277351"/>
    <lineage>
        <taxon>Archaea</taxon>
        <taxon>Methanobacteriati</taxon>
        <taxon>Methanobacteriota</taxon>
        <taxon>Stenosarchaea group</taxon>
        <taxon>Methanomicrobia</taxon>
        <taxon>Methanomicrobiales</taxon>
        <taxon>Methanospirillaceae</taxon>
        <taxon>Methanospirillum</taxon>
    </lineage>
</organism>
<dbReference type="GeneID" id="97609747"/>
<accession>A0A2V2NG55</accession>
<evidence type="ECO:0000313" key="2">
    <source>
        <dbReference type="Proteomes" id="UP000245934"/>
    </source>
</evidence>
<comment type="caution">
    <text evidence="1">The sequence shown here is derived from an EMBL/GenBank/DDBJ whole genome shotgun (WGS) entry which is preliminary data.</text>
</comment>
<gene>
    <name evidence="1" type="ORF">DLD82_04275</name>
</gene>
<proteinExistence type="predicted"/>
<reference evidence="1 2" key="1">
    <citation type="submission" date="2018-05" db="EMBL/GenBank/DDBJ databases">
        <title>Draft genome of Methanospirillum stamsii Pt1.</title>
        <authorList>
            <person name="Dueholm M.S."/>
            <person name="Nielsen P.H."/>
            <person name="Bakmann L.F."/>
            <person name="Otzen D.E."/>
        </authorList>
    </citation>
    <scope>NUCLEOTIDE SEQUENCE [LARGE SCALE GENOMIC DNA]</scope>
    <source>
        <strain evidence="1 2">Pt1</strain>
    </source>
</reference>
<dbReference type="EMBL" id="QGMZ01000010">
    <property type="protein sequence ID" value="PWR75358.1"/>
    <property type="molecule type" value="Genomic_DNA"/>
</dbReference>
<keyword evidence="2" id="KW-1185">Reference proteome</keyword>
<dbReference type="Proteomes" id="UP000245934">
    <property type="component" value="Unassembled WGS sequence"/>
</dbReference>
<name>A0A2V2NG55_9EURY</name>
<protein>
    <submittedName>
        <fullName evidence="1">Uncharacterized protein</fullName>
    </submittedName>
</protein>
<evidence type="ECO:0000313" key="1">
    <source>
        <dbReference type="EMBL" id="PWR75358.1"/>
    </source>
</evidence>
<sequence>MPQMKKISITLPEELINAVTAVHPEAPLSKAIALELQKSLQADPAPSILTTHQEQTAPTLTPDLINQIRDMVREEMRVTPTSGTTEPTIVTDPIIIQSDSEWLTNGDVAAMLPADIPIGTRSSRVSRAVSKKLLITKPGNSKQISRESALAWVTSQS</sequence>
<dbReference type="AlphaFoldDB" id="A0A2V2NG55"/>